<evidence type="ECO:0000313" key="1">
    <source>
        <dbReference type="EMBL" id="CAJ2658089.1"/>
    </source>
</evidence>
<dbReference type="Proteomes" id="UP001177021">
    <property type="component" value="Unassembled WGS sequence"/>
</dbReference>
<evidence type="ECO:0000313" key="2">
    <source>
        <dbReference type="Proteomes" id="UP001177021"/>
    </source>
</evidence>
<reference evidence="1" key="1">
    <citation type="submission" date="2023-10" db="EMBL/GenBank/DDBJ databases">
        <authorList>
            <person name="Rodriguez Cubillos JULIANA M."/>
            <person name="De Vega J."/>
        </authorList>
    </citation>
    <scope>NUCLEOTIDE SEQUENCE</scope>
</reference>
<protein>
    <submittedName>
        <fullName evidence="1">Uncharacterized protein</fullName>
    </submittedName>
</protein>
<organism evidence="1 2">
    <name type="scientific">Trifolium pratense</name>
    <name type="common">Red clover</name>
    <dbReference type="NCBI Taxonomy" id="57577"/>
    <lineage>
        <taxon>Eukaryota</taxon>
        <taxon>Viridiplantae</taxon>
        <taxon>Streptophyta</taxon>
        <taxon>Embryophyta</taxon>
        <taxon>Tracheophyta</taxon>
        <taxon>Spermatophyta</taxon>
        <taxon>Magnoliopsida</taxon>
        <taxon>eudicotyledons</taxon>
        <taxon>Gunneridae</taxon>
        <taxon>Pentapetalae</taxon>
        <taxon>rosids</taxon>
        <taxon>fabids</taxon>
        <taxon>Fabales</taxon>
        <taxon>Fabaceae</taxon>
        <taxon>Papilionoideae</taxon>
        <taxon>50 kb inversion clade</taxon>
        <taxon>NPAAA clade</taxon>
        <taxon>Hologalegina</taxon>
        <taxon>IRL clade</taxon>
        <taxon>Trifolieae</taxon>
        <taxon>Trifolium</taxon>
    </lineage>
</organism>
<accession>A0ACB0KP36</accession>
<keyword evidence="2" id="KW-1185">Reference proteome</keyword>
<sequence>MERNSVDYSPLLSKQGDDNGGYVGKFSPFVVSATKWILRTLISLIFILWAAFYFLLPSVPVHDLFLKWRNFSGGSYFGATGSILLILDAPVLIIAFLAIAYLIISGEDQIPEKKSSKYPRFRLWTFPLLINGPFGVVSATEFIGIIIFLAYVIWAFSAYAVQALATISDQLSFRAKSLHMLDFMGLRLGMMGKMCLAFLFIPISRGSVLLRFIDIPFEHATKYHVWLGHLTIVLFTLHGLFFAIEWLMEGRLIQELLEWKDIGVANLAGVISLVAGLSMWVTSLPGVRKWNFELFFYTHQLYVVFIVFMALHIGDFSFSMAAGPIYLFILDRFLRFCQSRRTVNVVSSRCLPCGTVEVVLSKPQNLRYNALSFIFLQVRELSWLQWHPFSVSSSPLDGKNHIAVLIKVLGKWTGKLRETITDVDASEDLSVKPNTVVTASVEGPYGHEVPYHLMYENLILVAGGIGLSPFLAILSDILHRVRDGKPCRPRNVLIVWAVKKSDELPLLSTVDMETICPRFSDKVNINIHIFVTRESDPPLEEGYSFKPIKSSLCPFSMPSDYGMSGLVGTGNNFWFGLYVISSTLGFVILLSLLNIYFINPSGLEKEWYKGLLFVVCMLASVVIFGGIVVGFWHMWEKQSSLKDKSDNIKVDQVEQNGSVDQKDPSQDNVTKLTAVRYGSRPDFKEIFESMSEKWGHVNVGVIVCGPRTLQSSVAQEIRSHSLKREPYHPIFHFHSHSFDL</sequence>
<proteinExistence type="predicted"/>
<dbReference type="EMBL" id="CASHSV030000311">
    <property type="protein sequence ID" value="CAJ2658089.1"/>
    <property type="molecule type" value="Genomic_DNA"/>
</dbReference>
<name>A0ACB0KP36_TRIPR</name>
<gene>
    <name evidence="1" type="ORF">MILVUS5_LOCUS24537</name>
</gene>
<comment type="caution">
    <text evidence="1">The sequence shown here is derived from an EMBL/GenBank/DDBJ whole genome shotgun (WGS) entry which is preliminary data.</text>
</comment>